<accession>A0ABN0BB50</accession>
<feature type="region of interest" description="Disordered" evidence="1">
    <location>
        <begin position="52"/>
        <end position="119"/>
    </location>
</feature>
<evidence type="ECO:0000313" key="2">
    <source>
        <dbReference type="EMBL" id="EFR46811.1"/>
    </source>
</evidence>
<dbReference type="RefSeq" id="WP_002956682.1">
    <property type="nucleotide sequence ID" value="NC_020555.1"/>
</dbReference>
<keyword evidence="3" id="KW-1185">Reference proteome</keyword>
<sequence length="165" mass="20032">MTLKSLWDYLLIPLYIFTSKGNSMFYRVYYKIGIGGKINEAKAQLKKDIDNIQRNFKEPKHKKRRAEREEMLKELQENLDKQIQEAEQSQEPQEISKKKTRTFGNPKPKVQNPQPKLQSRHFTKKDEAFRFMKQHYEFCQIMLIYKYSNKYGWQMVFDKYTPNDF</sequence>
<dbReference type="Proteomes" id="UP000005755">
    <property type="component" value="Unassembled WGS sequence"/>
</dbReference>
<protein>
    <submittedName>
        <fullName evidence="2">Uncharacterized protein</fullName>
    </submittedName>
</protein>
<evidence type="ECO:0000256" key="1">
    <source>
        <dbReference type="SAM" id="MobiDB-lite"/>
    </source>
</evidence>
<proteinExistence type="predicted"/>
<name>A0ABN0BB50_9HELI</name>
<evidence type="ECO:0000313" key="3">
    <source>
        <dbReference type="Proteomes" id="UP000005755"/>
    </source>
</evidence>
<gene>
    <name evidence="2" type="ORF">HCCG_01358</name>
</gene>
<feature type="compositionally biased region" description="Low complexity" evidence="1">
    <location>
        <begin position="105"/>
        <end position="116"/>
    </location>
</feature>
<organism evidence="2 3">
    <name type="scientific">Helicobacter cinaedi CCUG 18818 = ATCC BAA-847</name>
    <dbReference type="NCBI Taxonomy" id="537971"/>
    <lineage>
        <taxon>Bacteria</taxon>
        <taxon>Pseudomonadati</taxon>
        <taxon>Campylobacterota</taxon>
        <taxon>Epsilonproteobacteria</taxon>
        <taxon>Campylobacterales</taxon>
        <taxon>Helicobacteraceae</taxon>
        <taxon>Helicobacter</taxon>
    </lineage>
</organism>
<reference evidence="3" key="1">
    <citation type="journal article" date="2014" name="Genome Announc.">
        <title>Draft genome sequences of six enterohepatic helicobacter species isolated from humans and one from rhesus macaques.</title>
        <authorList>
            <person name="Shen Z."/>
            <person name="Sheh A."/>
            <person name="Young S.K."/>
            <person name="Abouelliel A."/>
            <person name="Ward D.V."/>
            <person name="Earl A.M."/>
            <person name="Fox J.G."/>
        </authorList>
    </citation>
    <scope>NUCLEOTIDE SEQUENCE [LARGE SCALE GENOMIC DNA]</scope>
    <source>
        <strain evidence="3">CCUG 18818</strain>
    </source>
</reference>
<dbReference type="EMBL" id="DS990392">
    <property type="protein sequence ID" value="EFR46811.1"/>
    <property type="molecule type" value="Genomic_DNA"/>
</dbReference>
<feature type="compositionally biased region" description="Basic and acidic residues" evidence="1">
    <location>
        <begin position="66"/>
        <end position="84"/>
    </location>
</feature>